<dbReference type="PANTHER" id="PTHR42759:SF1">
    <property type="entry name" value="MAGNESIUM-CHELATASE SUBUNIT CHLD"/>
    <property type="match status" value="1"/>
</dbReference>
<comment type="caution">
    <text evidence="3">The sequence shown here is derived from an EMBL/GenBank/DDBJ whole genome shotgun (WGS) entry which is preliminary data.</text>
</comment>
<dbReference type="PIRSF" id="PIRSF002849">
    <property type="entry name" value="AAA_ATPase_chaperone_MoxR_prd"/>
    <property type="match status" value="1"/>
</dbReference>
<dbReference type="InterPro" id="IPR050764">
    <property type="entry name" value="CbbQ/NirQ/NorQ/GpvN"/>
</dbReference>
<dbReference type="Pfam" id="PF17863">
    <property type="entry name" value="AAA_lid_2"/>
    <property type="match status" value="1"/>
</dbReference>
<dbReference type="RefSeq" id="WP_322776394.1">
    <property type="nucleotide sequence ID" value="NZ_JARJFB010000022.1"/>
</dbReference>
<feature type="domain" description="ATPase AAA-3" evidence="1">
    <location>
        <begin position="51"/>
        <end position="181"/>
    </location>
</feature>
<accession>A0ABU5NBG9</accession>
<evidence type="ECO:0000259" key="2">
    <source>
        <dbReference type="Pfam" id="PF17863"/>
    </source>
</evidence>
<reference evidence="3 4" key="1">
    <citation type="submission" date="2023-03" db="EMBL/GenBank/DDBJ databases">
        <title>Host association and intracellularity evolved multiple times independently in the Rickettsiales.</title>
        <authorList>
            <person name="Castelli M."/>
            <person name="Nardi T."/>
            <person name="Gammuto L."/>
            <person name="Bellinzona G."/>
            <person name="Sabaneyeva E."/>
            <person name="Potekhin A."/>
            <person name="Serra V."/>
            <person name="Petroni G."/>
            <person name="Sassera D."/>
        </authorList>
    </citation>
    <scope>NUCLEOTIDE SEQUENCE [LARGE SCALE GENOMIC DNA]</scope>
    <source>
        <strain evidence="3 4">Sr 2-6</strain>
    </source>
</reference>
<dbReference type="PANTHER" id="PTHR42759">
    <property type="entry name" value="MOXR FAMILY PROTEIN"/>
    <property type="match status" value="1"/>
</dbReference>
<gene>
    <name evidence="3" type="ORF">Megvenef_00456</name>
</gene>
<evidence type="ECO:0000313" key="3">
    <source>
        <dbReference type="EMBL" id="MEA0970491.1"/>
    </source>
</evidence>
<dbReference type="Pfam" id="PF07726">
    <property type="entry name" value="AAA_3"/>
    <property type="match status" value="1"/>
</dbReference>
<feature type="domain" description="ChlI/MoxR AAA lid" evidence="2">
    <location>
        <begin position="262"/>
        <end position="324"/>
    </location>
</feature>
<dbReference type="CDD" id="cd00009">
    <property type="entry name" value="AAA"/>
    <property type="match status" value="1"/>
</dbReference>
<evidence type="ECO:0000313" key="4">
    <source>
        <dbReference type="Proteomes" id="UP001291687"/>
    </source>
</evidence>
<dbReference type="InterPro" id="IPR027417">
    <property type="entry name" value="P-loop_NTPase"/>
</dbReference>
<dbReference type="SUPFAM" id="SSF52540">
    <property type="entry name" value="P-loop containing nucleoside triphosphate hydrolases"/>
    <property type="match status" value="1"/>
</dbReference>
<dbReference type="EMBL" id="JARJFB010000022">
    <property type="protein sequence ID" value="MEA0970491.1"/>
    <property type="molecule type" value="Genomic_DNA"/>
</dbReference>
<keyword evidence="4" id="KW-1185">Reference proteome</keyword>
<evidence type="ECO:0000259" key="1">
    <source>
        <dbReference type="Pfam" id="PF07726"/>
    </source>
</evidence>
<organism evidence="3 4">
    <name type="scientific">Candidatus Megaera venefica</name>
    <dbReference type="NCBI Taxonomy" id="2055910"/>
    <lineage>
        <taxon>Bacteria</taxon>
        <taxon>Pseudomonadati</taxon>
        <taxon>Pseudomonadota</taxon>
        <taxon>Alphaproteobacteria</taxon>
        <taxon>Rickettsiales</taxon>
        <taxon>Rickettsiaceae</taxon>
        <taxon>Candidatus Megaera</taxon>
    </lineage>
</organism>
<protein>
    <submittedName>
        <fullName evidence="3">MoxR-like ATPase</fullName>
    </submittedName>
</protein>
<name>A0ABU5NBG9_9RICK</name>
<proteinExistence type="predicted"/>
<sequence length="334" mass="37393">MIDRNPNHSSLDKNPTARQKLVNIRAEIAKKIVGQNDLIENLLVCLLADGHMLIEGMPGLAKTTAAKSVAEAVEGDFHRIQFTPDLLPSDIIGTEIYVHETGKFTFREGPIFNNIVLADEINRAPAKVQSALLEAMGERQVTVGHKSYKLPELYVVLATQNPVEQEGTHNLPEAQLDRFLMYVVVDYPSYEEELQIITLDEKRQNPGQTSESIVTTTQEEIFAARREASQVHISDSLRNYIATLVVATRESAKYDAQLAKWIMYGASPRGTLALIRCAKSLAWLRGDEYVTPHHIQTLCPYILSHRITPSFEAEANNVLRRDIISRLLEVVAVP</sequence>
<dbReference type="InterPro" id="IPR041628">
    <property type="entry name" value="ChlI/MoxR_AAA_lid"/>
</dbReference>
<dbReference type="Proteomes" id="UP001291687">
    <property type="component" value="Unassembled WGS sequence"/>
</dbReference>
<dbReference type="Gene3D" id="1.10.8.80">
    <property type="entry name" value="Magnesium chelatase subunit I, C-Terminal domain"/>
    <property type="match status" value="1"/>
</dbReference>
<dbReference type="Gene3D" id="3.40.50.300">
    <property type="entry name" value="P-loop containing nucleotide triphosphate hydrolases"/>
    <property type="match status" value="1"/>
</dbReference>
<dbReference type="InterPro" id="IPR011703">
    <property type="entry name" value="ATPase_AAA-3"/>
</dbReference>